<dbReference type="EMBL" id="KZ613790">
    <property type="protein sequence ID" value="PMD60440.1"/>
    <property type="molecule type" value="Genomic_DNA"/>
</dbReference>
<protein>
    <submittedName>
        <fullName evidence="2">Uncharacterized protein</fullName>
    </submittedName>
</protein>
<feature type="compositionally biased region" description="Basic residues" evidence="1">
    <location>
        <begin position="104"/>
        <end position="114"/>
    </location>
</feature>
<reference evidence="2 3" key="1">
    <citation type="submission" date="2016-04" db="EMBL/GenBank/DDBJ databases">
        <title>A degradative enzymes factory behind the ericoid mycorrhizal symbiosis.</title>
        <authorList>
            <consortium name="DOE Joint Genome Institute"/>
            <person name="Martino E."/>
            <person name="Morin E."/>
            <person name="Grelet G."/>
            <person name="Kuo A."/>
            <person name="Kohler A."/>
            <person name="Daghino S."/>
            <person name="Barry K."/>
            <person name="Choi C."/>
            <person name="Cichocki N."/>
            <person name="Clum A."/>
            <person name="Copeland A."/>
            <person name="Hainaut M."/>
            <person name="Haridas S."/>
            <person name="Labutti K."/>
            <person name="Lindquist E."/>
            <person name="Lipzen A."/>
            <person name="Khouja H.-R."/>
            <person name="Murat C."/>
            <person name="Ohm R."/>
            <person name="Olson A."/>
            <person name="Spatafora J."/>
            <person name="Veneault-Fourrey C."/>
            <person name="Henrissat B."/>
            <person name="Grigoriev I."/>
            <person name="Martin F."/>
            <person name="Perotto S."/>
        </authorList>
    </citation>
    <scope>NUCLEOTIDE SEQUENCE [LARGE SCALE GENOMIC DNA]</scope>
    <source>
        <strain evidence="2 3">E</strain>
    </source>
</reference>
<feature type="compositionally biased region" description="Basic residues" evidence="1">
    <location>
        <begin position="153"/>
        <end position="169"/>
    </location>
</feature>
<dbReference type="RefSeq" id="XP_024737344.1">
    <property type="nucleotide sequence ID" value="XM_024872459.1"/>
</dbReference>
<name>A0A2J6TBM9_9HELO</name>
<accession>A0A2J6TBM9</accession>
<gene>
    <name evidence="2" type="ORF">K444DRAFT_392818</name>
</gene>
<dbReference type="AlphaFoldDB" id="A0A2J6TBM9"/>
<organism evidence="2 3">
    <name type="scientific">Hyaloscypha bicolor E</name>
    <dbReference type="NCBI Taxonomy" id="1095630"/>
    <lineage>
        <taxon>Eukaryota</taxon>
        <taxon>Fungi</taxon>
        <taxon>Dikarya</taxon>
        <taxon>Ascomycota</taxon>
        <taxon>Pezizomycotina</taxon>
        <taxon>Leotiomycetes</taxon>
        <taxon>Helotiales</taxon>
        <taxon>Hyaloscyphaceae</taxon>
        <taxon>Hyaloscypha</taxon>
        <taxon>Hyaloscypha bicolor</taxon>
    </lineage>
</organism>
<dbReference type="Proteomes" id="UP000235371">
    <property type="component" value="Unassembled WGS sequence"/>
</dbReference>
<dbReference type="InParanoid" id="A0A2J6TBM9"/>
<feature type="region of interest" description="Disordered" evidence="1">
    <location>
        <begin position="74"/>
        <end position="169"/>
    </location>
</feature>
<evidence type="ECO:0000313" key="2">
    <source>
        <dbReference type="EMBL" id="PMD60440.1"/>
    </source>
</evidence>
<evidence type="ECO:0000256" key="1">
    <source>
        <dbReference type="SAM" id="MobiDB-lite"/>
    </source>
</evidence>
<evidence type="ECO:0000313" key="3">
    <source>
        <dbReference type="Proteomes" id="UP000235371"/>
    </source>
</evidence>
<proteinExistence type="predicted"/>
<keyword evidence="3" id="KW-1185">Reference proteome</keyword>
<sequence>MRAVGCEGRWPVEMRGVDPWESDRQIRLPPIFARVRCPIRLIQYDILRHEGGWIGRLWALVCRRVLCARQVPQGNAERHGRLRRERLLLRTPRQHQPPLAVRRAVQRRRPRGRGRHEAEPGPAQAAPDDQGPEGRGHRAVEPVPGVTLPDLLHRRRRHHHRVPRRHQAR</sequence>
<dbReference type="GeneID" id="36580540"/>